<dbReference type="PROSITE" id="PS50075">
    <property type="entry name" value="CARRIER"/>
    <property type="match status" value="2"/>
</dbReference>
<dbReference type="InterPro" id="IPR020806">
    <property type="entry name" value="PKS_PP-bd"/>
</dbReference>
<dbReference type="InterPro" id="IPR018201">
    <property type="entry name" value="Ketoacyl_synth_AS"/>
</dbReference>
<reference evidence="10 11" key="1">
    <citation type="journal article" date="2014" name="BMC Genomics">
        <title>Architecture and functions of a multipartite genome of the methylotrophic bacterium Paracoccus aminophilus JCM 7686, containing primary and secondary chromids.</title>
        <authorList>
            <person name="Dziewit L."/>
            <person name="Czarnecki J."/>
            <person name="Wibberg D."/>
            <person name="Radlinska M."/>
            <person name="Mrozek P."/>
            <person name="Szymczak M."/>
            <person name="Schluter A."/>
            <person name="Puhler A."/>
            <person name="Bartosik D."/>
        </authorList>
    </citation>
    <scope>NUCLEOTIDE SEQUENCE [LARGE SCALE GENOMIC DNA]</scope>
    <source>
        <strain evidence="10">JCM 7686</strain>
    </source>
</reference>
<dbReference type="RefSeq" id="WP_020950835.1">
    <property type="nucleotide sequence ID" value="NC_022041.1"/>
</dbReference>
<dbReference type="STRING" id="1367847.JCM7686_2116"/>
<dbReference type="PROSITE" id="PS52004">
    <property type="entry name" value="KS3_2"/>
    <property type="match status" value="2"/>
</dbReference>
<evidence type="ECO:0000256" key="2">
    <source>
        <dbReference type="ARBA" id="ARBA00022553"/>
    </source>
</evidence>
<feature type="domain" description="Carrier" evidence="7">
    <location>
        <begin position="2834"/>
        <end position="2910"/>
    </location>
</feature>
<dbReference type="SMART" id="SM01294">
    <property type="entry name" value="PKS_PP_betabranch"/>
    <property type="match status" value="2"/>
</dbReference>
<proteinExistence type="predicted"/>
<dbReference type="Proteomes" id="UP000015480">
    <property type="component" value="Chromosome"/>
</dbReference>
<dbReference type="InterPro" id="IPR049551">
    <property type="entry name" value="PKS_DH_C"/>
</dbReference>
<organism evidence="10 11">
    <name type="scientific">Paracoccus aminophilus JCM 7686</name>
    <dbReference type="NCBI Taxonomy" id="1367847"/>
    <lineage>
        <taxon>Bacteria</taxon>
        <taxon>Pseudomonadati</taxon>
        <taxon>Pseudomonadota</taxon>
        <taxon>Alphaproteobacteria</taxon>
        <taxon>Rhodobacterales</taxon>
        <taxon>Paracoccaceae</taxon>
        <taxon>Paracoccus</taxon>
    </lineage>
</organism>
<dbReference type="HOGENOM" id="CLU_000022_57_1_5"/>
<sequence length="2970" mass="311626">MSSSKAESTPLTRALDTIKKLKAQIDTQTGHQPIAIVGVGMRLPGNIETLDTLWDSLASGATLVGQMSPSRKAPFAEDWEGLPARGGYLDDVLAFDAEHFGISPREARALDPQHRLLLETSLRAFEDAGIRPEMTEGQQVGVFVGITGQDYRDWQGEDKDAVWATGNGHCFAAGRVSYTLGLTGQAVAVDTACSSSLVAVHQAMQAIRRGECDMALAGGVNLVLSPRSTKLVQETRSLSPDGLCKAFDARANGFTRGEGAGIILLKPLDAALRDKDRIHAVIAGSALNQDGRSSGFTAPNVLSQIALLKAAMEDAGLTPADLAMIEAHGTGTSLGDPIELEAIVHSIARGNDGRQLHIGAVKANIGHLESAAGIAGILKAVACLRHGAVPPIAQFGTLNPRIDLEGTQVSFPTTVEPFSDGRRVIGISSFGMSGTNAHVLVGAHDAGEVQPDAGADGLFLSARSATALAELARLYADRLAEVAAEDYPAFAWTASHGRTRHEIGAFVKASTPAEARAALLALAEGRADARIVTGPEAEDLRDADPAPRRVFDLPGYPLSRSPCAPDHALAAIAAFAQPKDARVAQMPLMATRWVPLELTASDEASGDGFAVVGEDTALLEGLRDAAVSVVALDEAPAWEALWQAQAAAGVKTAVLALRAEALPETADTGDPAAAGAAFCAKLNAAVQSAARSGIRVFAVTRGTQMQPEAVSHHALVNGLAPVLGLECPAGWGGTIDLAVDALGSDHLALARFVTSAGHEDRIAIRDGQLYGARLVPEEIAQSPLPVSDGVHVLTGGLGSIGRTVAADLLACGAKSLLLLGRTAEAALSKGAAQALADLRTSGAEIRYAALDCDDGAAVAALIGGLAASGQRIAGIVHAAGALAPAALDGLDADGFAAALRGKYSGAWWLHQATRDMDLDYFATLSSVTAVWGTEGFGAYGAANGGLETISVARRAAGLPVACVAYGPWALDDSMADEAARAGFARLGVHAVEAAPGVAAINAALPEGAVSVVACALDAKRFVKVMGAHRPRALFNALLADQDTALPSVEPEVVAVNAAPFLEELAARPAATRPRAIAQKLREIVGATLGHADPSAIREDKGFFDLGLDSIMAVDMSALLAETFGLKVQVSEIFDNPTISSLAAHLQAQMAGQPLPQAPAAPAAVPALRVQADEPHADTTRASKDHDGPVSDTTVPDAEPIAIIGMAGRFPGADDLDAYWTLLATGQDAVGRVPEDRFDIGALFNTDPRSTGTISSDQGGFLKNIRAFDAEFFNLPRREAESMDPQQRLLLETAWHAIENAGISAQALAGTKTGVFVGATNVDYARVMEKGGLPGLDAYYGTGTSLNTLPGRIAYVLGTHGPSLAVDTACSSSLVAVHLAVNSLRNGESDQALVGGVNIITAPDCSVAVSRAHMLSPVGRCKAFSAEADGFVRAEGCGVLMLKRLSDAQADGDRVLALIRGSAVGHDGASSGLTVPSGKAQEMVIRDALENAQLAPAEVSYLEAHGTGTSLGDPIEIAAAWSVLKTGRAADRPLALGSVKSNIGHAESAAGMAGIIKTVLAMRHRQLPGNLNSTPPNPHIRWDDMAVAVVDRLTDWTAERLIAGVSGFGFSGTNAHVLLEEAPELAAPTIEAIGPYLLPVSADQAEALPRVAAVWAERLEQASDADLAGLALTAGTGRAHLPARRAVLGDTRAALVEALRKVSARKPASGTPRVAFLFSGQGSQYFGMGLDLYETEPVFRAVIDDCDKILSPLLGQSLLQVMLYGADKTLLNQTRYTQPALVALELALAALWESWGVSPCIVMGHSVGEVAAAIHAGVIDRRSGLELIARRASLMQDMKPGAMLAVVATPETVTGLLEGTGLDVAAINGPEAVVVAGPQDRVDAFAETLKKMGIEARALVVSHAFHSRMMQPMIAEFREQVDQFDFHEARTPIIANLHGRLADSATYSAQYWCDHVLAPVRFHEGAQAMLAEEVDICLEVGPDRTLVSLMRAAGLMPEGGMTNSLRRGLAERPTLLGAVAHLYDRGQSFDWAKVQGALQARRGDGPLYPFAKTEYWTQITPQPALAVRGVETRRHWGAELLSPALPGRVFQFERDSNFPAYLGDHRLYGTVVTPVASHLATILSALGRDGTPVAIEDLVCPRALVILDGERYDAQIITGAGEKPQLSVQSLIDAETGTWQTHAMCRLSDNGATFAPMLDREAFIAGAERHISGAEFYAYFRTLGYTLGSSFRWIADVWIDGEEALIRYAQPELPDDPAAYEIYPGLIDSCFQSIAGFMVDDHAEEAPSLAIPFAARRLAFAGRPRGAADLWGHVRIKSADPLPNGRLRVETADLAMFHADGQPVFSADTFRVRHAPRAVLEHGLRKPPKHAYEPVFVAPDSRPARDESVRELRLLTDGVPLLNDLVPALEARGVTTRLDQLPEASDPATEGLRIVDARFASVDGVAAEDVEHAVALLAETLRNVPHAVPYILLVDGSPEASPLRAALWGMLSALEAEQSDRRLVRVKIGADAAIETLAETVLAVPQENRLSVGSDGLRVERLLPAAVTLPEGLPQGAALITGGLGALGLSTAEMLANAGAAGIVLMARRAPDAIAQEVINRIAAQGIPLRIVQGDVTNALDVKAAIEAARSFGKLGSVFHLAGANDDMAFDSIDRDSYARVFHAKTRGAQVLARALHDDAEVRLVFFSSVSSVLGSAGQVSYAAANGYLEGLAEALRAGGKQACAVAWGPWVPEAKGGMAASDVVLRSAARYGVRPLNDAEAAELVAIAASGQSGRLVAVAADFARYRAELGAQSRASFLSALDAGEVTTPRKTEVTEAARGWLRDLALAEPAEDRIDSLREALARLVCANLGDESPIDHDTGFVELGLDSIMAIDLRAQLNHALDHDLPATVAIEYPTVAQLAEFIAETGLGQIEPAPAAALAQTTTPIKTQTATPTPSQPDTENLTDRSMSDLLAAVQDELNWTEGKHK</sequence>
<dbReference type="InterPro" id="IPR050091">
    <property type="entry name" value="PKS_NRPS_Biosynth_Enz"/>
</dbReference>
<dbReference type="Pfam" id="PF02801">
    <property type="entry name" value="Ketoacyl-synt_C"/>
    <property type="match status" value="2"/>
</dbReference>
<dbReference type="Gene3D" id="3.30.70.3290">
    <property type="match status" value="2"/>
</dbReference>
<accession>S5XVC5</accession>
<feature type="domain" description="Ketosynthase family 3 (KS3)" evidence="8">
    <location>
        <begin position="31"/>
        <end position="443"/>
    </location>
</feature>
<dbReference type="eggNOG" id="COG3321">
    <property type="taxonomic scope" value="Bacteria"/>
</dbReference>
<dbReference type="GO" id="GO:0047879">
    <property type="term" value="F:erythronolide synthase activity"/>
    <property type="evidence" value="ECO:0007669"/>
    <property type="project" value="UniProtKB-EC"/>
</dbReference>
<dbReference type="SUPFAM" id="SSF52151">
    <property type="entry name" value="FabD/lysophospholipase-like"/>
    <property type="match status" value="1"/>
</dbReference>
<evidence type="ECO:0000256" key="1">
    <source>
        <dbReference type="ARBA" id="ARBA00022450"/>
    </source>
</evidence>
<dbReference type="OrthoDB" id="9778690at2"/>
<evidence type="ECO:0000313" key="10">
    <source>
        <dbReference type="EMBL" id="AGT09197.1"/>
    </source>
</evidence>
<dbReference type="PANTHER" id="PTHR43775:SF51">
    <property type="entry name" value="INACTIVE PHENOLPHTHIOCEROL SYNTHESIS POLYKETIDE SYNTHASE TYPE I PKS1-RELATED"/>
    <property type="match status" value="1"/>
</dbReference>
<dbReference type="GO" id="GO:0005737">
    <property type="term" value="C:cytoplasm"/>
    <property type="evidence" value="ECO:0007669"/>
    <property type="project" value="TreeGrafter"/>
</dbReference>
<dbReference type="PROSITE" id="PS52019">
    <property type="entry name" value="PKS_MFAS_DH"/>
    <property type="match status" value="1"/>
</dbReference>
<feature type="domain" description="Ketosynthase family 3 (KS3)" evidence="8">
    <location>
        <begin position="1197"/>
        <end position="1620"/>
    </location>
</feature>
<dbReference type="GO" id="GO:0071770">
    <property type="term" value="P:DIM/DIP cell wall layer assembly"/>
    <property type="evidence" value="ECO:0007669"/>
    <property type="project" value="TreeGrafter"/>
</dbReference>
<dbReference type="SMART" id="SM00826">
    <property type="entry name" value="PKS_DH"/>
    <property type="match status" value="1"/>
</dbReference>
<dbReference type="GO" id="GO:0005886">
    <property type="term" value="C:plasma membrane"/>
    <property type="evidence" value="ECO:0007669"/>
    <property type="project" value="TreeGrafter"/>
</dbReference>
<dbReference type="Pfam" id="PF00109">
    <property type="entry name" value="ketoacyl-synt"/>
    <property type="match status" value="2"/>
</dbReference>
<keyword evidence="10" id="KW-0012">Acyltransferase</keyword>
<evidence type="ECO:0000259" key="8">
    <source>
        <dbReference type="PROSITE" id="PS52004"/>
    </source>
</evidence>
<dbReference type="Pfam" id="PF14765">
    <property type="entry name" value="PS-DH"/>
    <property type="match status" value="1"/>
</dbReference>
<protein>
    <submittedName>
        <fullName evidence="10">Polyketide synthase</fullName>
        <ecNumber evidence="10">2.3.1.94</ecNumber>
    </submittedName>
</protein>
<keyword evidence="2" id="KW-0597">Phosphoprotein</keyword>
<dbReference type="PROSITE" id="PS00012">
    <property type="entry name" value="PHOSPHOPANTETHEINE"/>
    <property type="match status" value="2"/>
</dbReference>
<dbReference type="InterPro" id="IPR009081">
    <property type="entry name" value="PP-bd_ACP"/>
</dbReference>
<dbReference type="GO" id="GO:0004312">
    <property type="term" value="F:fatty acid synthase activity"/>
    <property type="evidence" value="ECO:0007669"/>
    <property type="project" value="TreeGrafter"/>
</dbReference>
<dbReference type="Gene3D" id="3.40.366.10">
    <property type="entry name" value="Malonyl-Coenzyme A Acyl Carrier Protein, domain 2"/>
    <property type="match status" value="1"/>
</dbReference>
<dbReference type="InterPro" id="IPR036736">
    <property type="entry name" value="ACP-like_sf"/>
</dbReference>
<evidence type="ECO:0000256" key="6">
    <source>
        <dbReference type="SAM" id="MobiDB-lite"/>
    </source>
</evidence>
<dbReference type="InterPro" id="IPR013968">
    <property type="entry name" value="PKS_KR"/>
</dbReference>
<dbReference type="Pfam" id="PF16197">
    <property type="entry name" value="KAsynt_C_assoc"/>
    <property type="match status" value="2"/>
</dbReference>
<dbReference type="InterPro" id="IPR014030">
    <property type="entry name" value="Ketoacyl_synth_N"/>
</dbReference>
<dbReference type="KEGG" id="pami:JCM7686_2116"/>
<dbReference type="SUPFAM" id="SSF53901">
    <property type="entry name" value="Thiolase-like"/>
    <property type="match status" value="2"/>
</dbReference>
<dbReference type="PROSITE" id="PS00606">
    <property type="entry name" value="KS3_1"/>
    <property type="match status" value="2"/>
</dbReference>
<dbReference type="Pfam" id="PF08659">
    <property type="entry name" value="KR"/>
    <property type="match status" value="2"/>
</dbReference>
<dbReference type="InterPro" id="IPR036291">
    <property type="entry name" value="NAD(P)-bd_dom_sf"/>
</dbReference>
<feature type="active site" description="Proton acceptor; for dehydratase activity" evidence="5">
    <location>
        <position position="2104"/>
    </location>
</feature>
<dbReference type="InterPro" id="IPR016036">
    <property type="entry name" value="Malonyl_transacylase_ACP-bd"/>
</dbReference>
<dbReference type="PATRIC" id="fig|1367847.3.peg.2111"/>
<feature type="region of interest" description="Disordered" evidence="6">
    <location>
        <begin position="2927"/>
        <end position="2952"/>
    </location>
</feature>
<feature type="compositionally biased region" description="Basic and acidic residues" evidence="6">
    <location>
        <begin position="1174"/>
        <end position="1188"/>
    </location>
</feature>
<dbReference type="EMBL" id="CP006650">
    <property type="protein sequence ID" value="AGT09197.1"/>
    <property type="molecule type" value="Genomic_DNA"/>
</dbReference>
<keyword evidence="11" id="KW-1185">Reference proteome</keyword>
<dbReference type="Pfam" id="PF00550">
    <property type="entry name" value="PP-binding"/>
    <property type="match status" value="2"/>
</dbReference>
<gene>
    <name evidence="10" type="ORF">JCM7686_2116</name>
</gene>
<dbReference type="InterPro" id="IPR016035">
    <property type="entry name" value="Acyl_Trfase/lysoPLipase"/>
</dbReference>
<dbReference type="SUPFAM" id="SSF51735">
    <property type="entry name" value="NAD(P)-binding Rossmann-fold domains"/>
    <property type="match status" value="3"/>
</dbReference>
<dbReference type="InterPro" id="IPR032821">
    <property type="entry name" value="PKS_assoc"/>
</dbReference>
<feature type="region of interest" description="C-terminal hotdog fold" evidence="5">
    <location>
        <begin position="2207"/>
        <end position="2360"/>
    </location>
</feature>
<comment type="function">
    <text evidence="4">Involved in production of the polyketide antibiotic thailandamide.</text>
</comment>
<feature type="active site" description="Proton donor; for dehydratase activity" evidence="5">
    <location>
        <position position="2267"/>
    </location>
</feature>
<dbReference type="InterPro" id="IPR042104">
    <property type="entry name" value="PKS_dehydratase_sf"/>
</dbReference>
<feature type="compositionally biased region" description="Low complexity" evidence="6">
    <location>
        <begin position="2927"/>
        <end position="2937"/>
    </location>
</feature>
<dbReference type="GO" id="GO:0004315">
    <property type="term" value="F:3-oxoacyl-[acyl-carrier-protein] synthase activity"/>
    <property type="evidence" value="ECO:0007669"/>
    <property type="project" value="InterPro"/>
</dbReference>
<feature type="domain" description="PKS/mFAS DH" evidence="9">
    <location>
        <begin position="2072"/>
        <end position="2360"/>
    </location>
</feature>
<dbReference type="InterPro" id="IPR014031">
    <property type="entry name" value="Ketoacyl_synth_C"/>
</dbReference>
<dbReference type="InterPro" id="IPR016039">
    <property type="entry name" value="Thiolase-like"/>
</dbReference>
<dbReference type="InterPro" id="IPR049900">
    <property type="entry name" value="PKS_mFAS_DH"/>
</dbReference>
<keyword evidence="1" id="KW-0596">Phosphopantetheine</keyword>
<dbReference type="PANTHER" id="PTHR43775">
    <property type="entry name" value="FATTY ACID SYNTHASE"/>
    <property type="match status" value="1"/>
</dbReference>
<dbReference type="InterPro" id="IPR001227">
    <property type="entry name" value="Ac_transferase_dom_sf"/>
</dbReference>
<dbReference type="GO" id="GO:0031177">
    <property type="term" value="F:phosphopantetheine binding"/>
    <property type="evidence" value="ECO:0007669"/>
    <property type="project" value="InterPro"/>
</dbReference>
<dbReference type="InterPro" id="IPR057326">
    <property type="entry name" value="KR_dom"/>
</dbReference>
<dbReference type="EC" id="2.3.1.94" evidence="10"/>
<evidence type="ECO:0000259" key="9">
    <source>
        <dbReference type="PROSITE" id="PS52019"/>
    </source>
</evidence>
<evidence type="ECO:0000259" key="7">
    <source>
        <dbReference type="PROSITE" id="PS50075"/>
    </source>
</evidence>
<dbReference type="SMART" id="SM00823">
    <property type="entry name" value="PKS_PP"/>
    <property type="match status" value="2"/>
</dbReference>
<name>S5XVC5_PARAH</name>
<evidence type="ECO:0000313" key="11">
    <source>
        <dbReference type="Proteomes" id="UP000015480"/>
    </source>
</evidence>
<evidence type="ECO:0000256" key="3">
    <source>
        <dbReference type="ARBA" id="ARBA00022679"/>
    </source>
</evidence>
<keyword evidence="3 10" id="KW-0808">Transferase</keyword>
<dbReference type="InterPro" id="IPR020807">
    <property type="entry name" value="PKS_DH"/>
</dbReference>
<dbReference type="Gene3D" id="3.40.50.720">
    <property type="entry name" value="NAD(P)-binding Rossmann-like Domain"/>
    <property type="match status" value="2"/>
</dbReference>
<feature type="region of interest" description="Disordered" evidence="6">
    <location>
        <begin position="1174"/>
        <end position="1195"/>
    </location>
</feature>
<dbReference type="GO" id="GO:0006633">
    <property type="term" value="P:fatty acid biosynthetic process"/>
    <property type="evidence" value="ECO:0007669"/>
    <property type="project" value="InterPro"/>
</dbReference>
<evidence type="ECO:0000256" key="5">
    <source>
        <dbReference type="PROSITE-ProRule" id="PRU01363"/>
    </source>
</evidence>
<dbReference type="InterPro" id="IPR014043">
    <property type="entry name" value="Acyl_transferase_dom"/>
</dbReference>
<dbReference type="CDD" id="cd00833">
    <property type="entry name" value="PKS"/>
    <property type="match status" value="2"/>
</dbReference>
<dbReference type="FunFam" id="3.40.47.10:FF:000019">
    <property type="entry name" value="Polyketide synthase type I"/>
    <property type="match status" value="1"/>
</dbReference>
<dbReference type="InterPro" id="IPR020841">
    <property type="entry name" value="PKS_Beta-ketoAc_synthase_dom"/>
</dbReference>
<dbReference type="Gene3D" id="3.40.47.10">
    <property type="match status" value="2"/>
</dbReference>
<dbReference type="SMART" id="SM00827">
    <property type="entry name" value="PKS_AT"/>
    <property type="match status" value="1"/>
</dbReference>
<evidence type="ECO:0000256" key="4">
    <source>
        <dbReference type="ARBA" id="ARBA00054155"/>
    </source>
</evidence>
<dbReference type="CDD" id="cd05274">
    <property type="entry name" value="KR_FAS_SDR_x"/>
    <property type="match status" value="1"/>
</dbReference>
<dbReference type="SUPFAM" id="SSF47336">
    <property type="entry name" value="ACP-like"/>
    <property type="match status" value="2"/>
</dbReference>
<dbReference type="SUPFAM" id="SSF55048">
    <property type="entry name" value="Probable ACP-binding domain of malonyl-CoA ACP transacylase"/>
    <property type="match status" value="1"/>
</dbReference>
<dbReference type="SMART" id="SM00825">
    <property type="entry name" value="PKS_KS"/>
    <property type="match status" value="2"/>
</dbReference>
<dbReference type="Gene3D" id="3.10.129.110">
    <property type="entry name" value="Polyketide synthase dehydratase"/>
    <property type="match status" value="1"/>
</dbReference>
<dbReference type="Gene3D" id="1.10.1200.10">
    <property type="entry name" value="ACP-like"/>
    <property type="match status" value="2"/>
</dbReference>
<dbReference type="InterPro" id="IPR006162">
    <property type="entry name" value="Ppantetheine_attach_site"/>
</dbReference>
<feature type="region of interest" description="N-terminal hotdog fold" evidence="5">
    <location>
        <begin position="2072"/>
        <end position="2193"/>
    </location>
</feature>
<dbReference type="Pfam" id="PF00698">
    <property type="entry name" value="Acyl_transf_1"/>
    <property type="match status" value="1"/>
</dbReference>
<dbReference type="SMART" id="SM00822">
    <property type="entry name" value="PKS_KR"/>
    <property type="match status" value="2"/>
</dbReference>
<feature type="domain" description="Carrier" evidence="7">
    <location>
        <begin position="1074"/>
        <end position="1149"/>
    </location>
</feature>